<keyword evidence="6 10" id="KW-0479">Metal-binding</keyword>
<feature type="binding site" evidence="10">
    <location>
        <position position="1050"/>
    </location>
    <ligand>
        <name>Zn(2+)</name>
        <dbReference type="ChEBI" id="CHEBI:29105"/>
        <label>2</label>
    </ligand>
</feature>
<evidence type="ECO:0000256" key="9">
    <source>
        <dbReference type="ARBA" id="ARBA00048552"/>
    </source>
</evidence>
<proteinExistence type="inferred from homology"/>
<evidence type="ECO:0000256" key="3">
    <source>
        <dbReference type="ARBA" id="ARBA00022478"/>
    </source>
</evidence>
<keyword evidence="10" id="KW-0862">Zinc</keyword>
<comment type="catalytic activity">
    <reaction evidence="9 10 11">
        <text>RNA(n) + a ribonucleoside 5'-triphosphate = RNA(n+1) + diphosphate</text>
        <dbReference type="Rhea" id="RHEA:21248"/>
        <dbReference type="Rhea" id="RHEA-COMP:14527"/>
        <dbReference type="Rhea" id="RHEA-COMP:17342"/>
        <dbReference type="ChEBI" id="CHEBI:33019"/>
        <dbReference type="ChEBI" id="CHEBI:61557"/>
        <dbReference type="ChEBI" id="CHEBI:140395"/>
        <dbReference type="EC" id="2.7.7.6"/>
    </reaction>
</comment>
<comment type="subunit">
    <text evidence="10">The RNAP catalytic core consists of 2 alpha, 1 beta, 1 beta' and 1 omega subunit. When a sigma factor is associated with the core the holoenzyme is formed, which can initiate transcription.</text>
</comment>
<dbReference type="KEGG" id="mfp:MBIO_0344"/>
<dbReference type="GO" id="GO:0008270">
    <property type="term" value="F:zinc ion binding"/>
    <property type="evidence" value="ECO:0007669"/>
    <property type="project" value="UniProtKB-UniRule"/>
</dbReference>
<evidence type="ECO:0000256" key="5">
    <source>
        <dbReference type="ARBA" id="ARBA00022695"/>
    </source>
</evidence>
<dbReference type="InterPro" id="IPR044893">
    <property type="entry name" value="RNA_pol_Rpb1_clamp_domain"/>
</dbReference>
<dbReference type="InterPro" id="IPR007066">
    <property type="entry name" value="RNA_pol_Rpb1_3"/>
</dbReference>
<keyword evidence="8 10" id="KW-0804">Transcription</keyword>
<feature type="binding site" evidence="10">
    <location>
        <position position="554"/>
    </location>
    <ligand>
        <name>Mg(2+)</name>
        <dbReference type="ChEBI" id="CHEBI:18420"/>
    </ligand>
</feature>
<comment type="similarity">
    <text evidence="2 10 11">Belongs to the RNA polymerase beta' chain family.</text>
</comment>
<feature type="binding site" evidence="10">
    <location>
        <position position="84"/>
    </location>
    <ligand>
        <name>Zn(2+)</name>
        <dbReference type="ChEBI" id="CHEBI:29105"/>
        <label>1</label>
    </ligand>
</feature>
<name>C4XEN7_MYCFP</name>
<dbReference type="Pfam" id="PF04983">
    <property type="entry name" value="RNA_pol_Rpb1_3"/>
    <property type="match status" value="1"/>
</dbReference>
<feature type="binding site" evidence="10">
    <location>
        <position position="1126"/>
    </location>
    <ligand>
        <name>Zn(2+)</name>
        <dbReference type="ChEBI" id="CHEBI:29105"/>
        <label>2</label>
    </ligand>
</feature>
<dbReference type="eggNOG" id="COG0086">
    <property type="taxonomic scope" value="Bacteria"/>
</dbReference>
<dbReference type="HAMAP" id="MF_01322">
    <property type="entry name" value="RNApol_bact_RpoC"/>
    <property type="match status" value="1"/>
</dbReference>
<feature type="binding site" evidence="10">
    <location>
        <position position="1133"/>
    </location>
    <ligand>
        <name>Zn(2+)</name>
        <dbReference type="ChEBI" id="CHEBI:29105"/>
        <label>2</label>
    </ligand>
</feature>
<dbReference type="EC" id="2.7.7.6" evidence="10"/>
<evidence type="ECO:0000256" key="2">
    <source>
        <dbReference type="ARBA" id="ARBA00006460"/>
    </source>
</evidence>
<dbReference type="Pfam" id="PF05000">
    <property type="entry name" value="RNA_pol_Rpb1_4"/>
    <property type="match status" value="1"/>
</dbReference>
<dbReference type="Proteomes" id="UP000006810">
    <property type="component" value="Chromosome"/>
</dbReference>
<dbReference type="GO" id="GO:0000428">
    <property type="term" value="C:DNA-directed RNA polymerase complex"/>
    <property type="evidence" value="ECO:0007669"/>
    <property type="project" value="UniProtKB-KW"/>
</dbReference>
<feature type="binding site" evidence="10">
    <location>
        <position position="558"/>
    </location>
    <ligand>
        <name>Mg(2+)</name>
        <dbReference type="ChEBI" id="CHEBI:18420"/>
    </ligand>
</feature>
<dbReference type="Gene3D" id="1.10.150.390">
    <property type="match status" value="1"/>
</dbReference>
<dbReference type="Gene3D" id="1.10.274.100">
    <property type="entry name" value="RNA polymerase Rpb1, domain 3"/>
    <property type="match status" value="2"/>
</dbReference>
<dbReference type="Gene3D" id="4.10.860.120">
    <property type="entry name" value="RNA polymerase II, clamp domain"/>
    <property type="match status" value="1"/>
</dbReference>
<evidence type="ECO:0000256" key="6">
    <source>
        <dbReference type="ARBA" id="ARBA00022723"/>
    </source>
</evidence>
<dbReference type="NCBIfam" id="TIGR02386">
    <property type="entry name" value="rpoC_TIGR"/>
    <property type="match status" value="1"/>
</dbReference>
<dbReference type="InterPro" id="IPR012754">
    <property type="entry name" value="DNA-dir_RpoC_beta_prime_bact"/>
</dbReference>
<dbReference type="Gene3D" id="1.10.1790.20">
    <property type="match status" value="1"/>
</dbReference>
<dbReference type="InterPro" id="IPR007080">
    <property type="entry name" value="RNA_pol_Rpb1_1"/>
</dbReference>
<dbReference type="Gene3D" id="2.40.50.100">
    <property type="match status" value="1"/>
</dbReference>
<keyword evidence="14" id="KW-1185">Reference proteome</keyword>
<accession>C4XEN7</accession>
<gene>
    <name evidence="10" type="primary">rpoC</name>
    <name evidence="13" type="ordered locus">MBIO_0344</name>
</gene>
<feature type="binding site" evidence="10">
    <location>
        <position position="1136"/>
    </location>
    <ligand>
        <name>Zn(2+)</name>
        <dbReference type="ChEBI" id="CHEBI:29105"/>
        <label>2</label>
    </ligand>
</feature>
<evidence type="ECO:0000256" key="1">
    <source>
        <dbReference type="ARBA" id="ARBA00004026"/>
    </source>
</evidence>
<keyword evidence="7 10" id="KW-0460">Magnesium</keyword>
<evidence type="ECO:0000256" key="8">
    <source>
        <dbReference type="ARBA" id="ARBA00023163"/>
    </source>
</evidence>
<comment type="caution">
    <text evidence="10">Lacks conserved residue(s) required for the propagation of feature annotation.</text>
</comment>
<dbReference type="InterPro" id="IPR006592">
    <property type="entry name" value="RNA_pol_N"/>
</dbReference>
<evidence type="ECO:0000256" key="11">
    <source>
        <dbReference type="RuleBase" id="RU004279"/>
    </source>
</evidence>
<keyword evidence="4 10" id="KW-0808">Transferase</keyword>
<dbReference type="Pfam" id="PF04998">
    <property type="entry name" value="RNA_pol_Rpb1_5"/>
    <property type="match status" value="1"/>
</dbReference>
<evidence type="ECO:0000313" key="13">
    <source>
        <dbReference type="EMBL" id="BAH69609.1"/>
    </source>
</evidence>
<protein>
    <recommendedName>
        <fullName evidence="10">DNA-directed RNA polymerase subunit beta'</fullName>
        <shortName evidence="10">RNAP subunit beta'</shortName>
        <ecNumber evidence="10">2.7.7.6</ecNumber>
    </recommendedName>
    <alternativeName>
        <fullName evidence="10">RNA polymerase subunit beta'</fullName>
    </alternativeName>
    <alternativeName>
        <fullName evidence="10">Transcriptase subunit beta'</fullName>
    </alternativeName>
</protein>
<evidence type="ECO:0000259" key="12">
    <source>
        <dbReference type="SMART" id="SM00663"/>
    </source>
</evidence>
<dbReference type="InterPro" id="IPR007081">
    <property type="entry name" value="RNA_pol_Rpb1_5"/>
</dbReference>
<keyword evidence="3 10" id="KW-0240">DNA-directed RNA polymerase</keyword>
<dbReference type="SUPFAM" id="SSF64484">
    <property type="entry name" value="beta and beta-prime subunits of DNA dependent RNA-polymerase"/>
    <property type="match status" value="1"/>
</dbReference>
<reference evidence="13 14" key="1">
    <citation type="journal article" date="2009" name="Curr. Microbiol.">
        <title>Molecular cloning and expression of a novel cholinephosphotransferase involved in glycoglycerophospholipid biosynthesis of Mycoplasma fermentans.</title>
        <authorList>
            <person name="Ishida N."/>
            <person name="Irikura D."/>
            <person name="Matsuda K."/>
            <person name="Sato S."/>
            <person name="Asano K."/>
        </authorList>
    </citation>
    <scope>NUCLEOTIDE SEQUENCE [LARGE SCALE GENOMIC DNA]</scope>
    <source>
        <strain evidence="14">ATCC 19989 / NBRC 14854 / NCTC 10117 / PG18</strain>
    </source>
</reference>
<dbReference type="SMART" id="SM00663">
    <property type="entry name" value="RPOLA_N"/>
    <property type="match status" value="1"/>
</dbReference>
<dbReference type="InterPro" id="IPR000722">
    <property type="entry name" value="RNA_pol_asu"/>
</dbReference>
<evidence type="ECO:0000256" key="10">
    <source>
        <dbReference type="HAMAP-Rule" id="MF_01322"/>
    </source>
</evidence>
<sequence>MMISNNTSTLEEEIQMSNFIDKNKLNKDREIEKITLSLATKDDVLQWSNGEVTKPETINYKSYKPERDGLFDELIFGPTTDNKCPVCGTKYKRSDEGTQCSKTPLCEKSKATILAKISRRSRMGHIHLQNPVVHFWFFKIDHSIISKLLGLRVAKSSKTVSKTDLEKLIYYKSHIVLESGGIKALQKNAIIDIAEAAVIYRDALLEIRSKYSEESEEYEIINESLEELESYATSKMGKDYGIDFYEYNEIIHEYSDAIISTGSKAIEYLLEHVDLQKEAQLIEDEIKKINRSIKDKNHTGTRGQERSKLYKRLAVINAFINSGQDPKSMLIYDLPVIPADLRPLVQLDGGRHSTSDINELYRRIIIRNNRLKKWEETDAPMLIKQNEYRMIQEAVDSLIDNARKKPNPVTSKDSRPLKSISDALTGKKGRFRQNLLGKRVDYSGRSVIVVGPELKMHQVGIPREMAAKLFEPWIIKELIKGDNQINSIKAGKKAVENLDPIIWPYVEKAIQGRPVLLNRAPTLHRLSIQAYEPVLIRGKAIKLHPLSCTPFNADFDGDQMAVHVPISDEAVREAKELMLASRNILGPKDGEPIINPGQDIILGLYYLTQEATDDKVIGEGRYFGSYDEMMTAYENKLVSLHARVVLPISEINKRVIPADGQDRYIVSTVGKFIFNSIFPDSFEFIFGKYVERNIKEVDGKKVISEKEVLHTSGDKNQLKNYLLPYGMNFPEIIKNMPLNLPLGKKDIAKIVRRIFDRYVAIVTMEDLAAIISDLNSETINNLFDNCANLVDYNKNTIPVWHTENLVRIIKEEYEKINEELMIEYRKVDQEIGWRVSDYTKMLERVWFRYTNFVADVLDKLKALGYHYSTISGTTISISDVTTLPSTKDKIKEGDKYIEQLRDYFEQGLLTDDERYALTIQKWAEIKDSIEKDLKEVTKTDPDNPLFMMFTSGARGNSSNFVQLAGMRGLMNNNTKILKADAENERVVRSTVEIPVKSSFLDGLTAYEFYSSTHGARKGLTDTALNTAKSGYLTRRLVDVAQGIVLREDDCGTDYGFEVKDILDTKTNTIIESLGERIEGRFSNVPIYHPRTKEMILDADQLITPQIAEEIVKAGIKSVEIRSVLSCYTKNGVCKKCYGKDLALNRVVNIGEAVGVVAAQSIGEPGTQLTMRTFHTGGVAGVEDITGGFGRLMELIDAYDSPWGKPAVIAEHYGKITKIEDKKDTLGNASDYQAITLEYEDEEGNTQSKIYAARKDRRLRVKKGDKVIPGQKIVEGPIILNELLKVADTRSVQNYLLKEVQRLYRLQGITISDKYIEIIIRQMLSKIVITDPGDSKFFSGNLVDIFAYQRESARLISQGKKPPFGEVKIKGAKQTPLLSDSFLAAASYQETPKILVNASIAAQSDKLEGLKENIILGHKIPAGTNCNFEEKGKYDIRDPRSYFQSKFAENSDFPNPNFEDNLNNLQSQLDEFNSVDPEELAIEEEMGIEEVYEDDYYSDLDENNDNN</sequence>
<dbReference type="GO" id="GO:0003677">
    <property type="term" value="F:DNA binding"/>
    <property type="evidence" value="ECO:0007669"/>
    <property type="project" value="UniProtKB-UniRule"/>
</dbReference>
<dbReference type="Gene3D" id="1.10.40.90">
    <property type="match status" value="1"/>
</dbReference>
<dbReference type="EMBL" id="AP009608">
    <property type="protein sequence ID" value="BAH69609.1"/>
    <property type="molecule type" value="Genomic_DNA"/>
</dbReference>
<evidence type="ECO:0000313" key="14">
    <source>
        <dbReference type="Proteomes" id="UP000006810"/>
    </source>
</evidence>
<dbReference type="HOGENOM" id="CLU_000524_3_1_14"/>
<dbReference type="InterPro" id="IPR007083">
    <property type="entry name" value="RNA_pol_Rpb1_4"/>
</dbReference>
<feature type="binding site" evidence="10">
    <location>
        <position position="556"/>
    </location>
    <ligand>
        <name>Mg(2+)</name>
        <dbReference type="ChEBI" id="CHEBI:18420"/>
    </ligand>
</feature>
<dbReference type="GO" id="GO:0006351">
    <property type="term" value="P:DNA-templated transcription"/>
    <property type="evidence" value="ECO:0007669"/>
    <property type="project" value="UniProtKB-UniRule"/>
</dbReference>
<feature type="domain" description="RNA polymerase N-terminal" evidence="12">
    <location>
        <begin position="327"/>
        <end position="608"/>
    </location>
</feature>
<dbReference type="InterPro" id="IPR038120">
    <property type="entry name" value="Rpb1_funnel_sf"/>
</dbReference>
<dbReference type="PATRIC" id="fig|496833.3.peg.773"/>
<dbReference type="CDD" id="cd02655">
    <property type="entry name" value="RNAP_beta'_C"/>
    <property type="match status" value="1"/>
</dbReference>
<dbReference type="PANTHER" id="PTHR19376">
    <property type="entry name" value="DNA-DIRECTED RNA POLYMERASE"/>
    <property type="match status" value="1"/>
</dbReference>
<dbReference type="InterPro" id="IPR042102">
    <property type="entry name" value="RNA_pol_Rpb1_3_sf"/>
</dbReference>
<dbReference type="InterPro" id="IPR045867">
    <property type="entry name" value="DNA-dir_RpoC_beta_prime"/>
</dbReference>
<dbReference type="GO" id="GO:0003899">
    <property type="term" value="F:DNA-directed RNA polymerase activity"/>
    <property type="evidence" value="ECO:0007669"/>
    <property type="project" value="UniProtKB-UniRule"/>
</dbReference>
<dbReference type="Gene3D" id="1.10.132.30">
    <property type="match status" value="1"/>
</dbReference>
<dbReference type="Pfam" id="PF00623">
    <property type="entry name" value="RNA_pol_Rpb1_2"/>
    <property type="match status" value="1"/>
</dbReference>
<dbReference type="PANTHER" id="PTHR19376:SF54">
    <property type="entry name" value="DNA-DIRECTED RNA POLYMERASE SUBUNIT BETA"/>
    <property type="match status" value="1"/>
</dbReference>
<dbReference type="GO" id="GO:0000287">
    <property type="term" value="F:magnesium ion binding"/>
    <property type="evidence" value="ECO:0007669"/>
    <property type="project" value="UniProtKB-UniRule"/>
</dbReference>
<comment type="cofactor">
    <cofactor evidence="10">
        <name>Mg(2+)</name>
        <dbReference type="ChEBI" id="CHEBI:18420"/>
    </cofactor>
    <text evidence="10">Binds 1 Mg(2+) ion per subunit.</text>
</comment>
<organism evidence="13 14">
    <name type="scientific">Mycoplasmopsis fermentans (strain ATCC 19989 / NBRC 14854 / NCTC 10117 / PG18)</name>
    <name type="common">Mycoplasma fermentans</name>
    <dbReference type="NCBI Taxonomy" id="496833"/>
    <lineage>
        <taxon>Bacteria</taxon>
        <taxon>Bacillati</taxon>
        <taxon>Mycoplasmatota</taxon>
        <taxon>Mycoplasmoidales</taxon>
        <taxon>Metamycoplasmataceae</taxon>
        <taxon>Mycoplasmopsis</taxon>
    </lineage>
</organism>
<comment type="function">
    <text evidence="1 10 11">DNA-dependent RNA polymerase catalyzes the transcription of DNA into RNA using the four ribonucleoside triphosphates as substrates.</text>
</comment>
<evidence type="ECO:0000256" key="7">
    <source>
        <dbReference type="ARBA" id="ARBA00022842"/>
    </source>
</evidence>
<keyword evidence="5 10" id="KW-0548">Nucleotidyltransferase</keyword>
<evidence type="ECO:0000256" key="4">
    <source>
        <dbReference type="ARBA" id="ARBA00022679"/>
    </source>
</evidence>
<dbReference type="Pfam" id="PF04997">
    <property type="entry name" value="RNA_pol_Rpb1_1"/>
    <property type="match status" value="1"/>
</dbReference>
<dbReference type="Gene3D" id="2.40.40.20">
    <property type="match status" value="1"/>
</dbReference>